<dbReference type="Pfam" id="PF01553">
    <property type="entry name" value="Acyltransferase"/>
    <property type="match status" value="1"/>
</dbReference>
<evidence type="ECO:0000256" key="1">
    <source>
        <dbReference type="ARBA" id="ARBA00001936"/>
    </source>
</evidence>
<dbReference type="GO" id="GO:0005886">
    <property type="term" value="C:plasma membrane"/>
    <property type="evidence" value="ECO:0007669"/>
    <property type="project" value="UniProtKB-SubCell"/>
</dbReference>
<evidence type="ECO:0000256" key="15">
    <source>
        <dbReference type="ARBA" id="ARBA00022842"/>
    </source>
</evidence>
<comment type="caution">
    <text evidence="25">The sequence shown here is derived from an EMBL/GenBank/DDBJ whole genome shotgun (WGS) entry which is preliminary data.</text>
</comment>
<keyword evidence="18" id="KW-0472">Membrane</keyword>
<dbReference type="GO" id="GO:0016746">
    <property type="term" value="F:acyltransferase activity"/>
    <property type="evidence" value="ECO:0007669"/>
    <property type="project" value="InterPro"/>
</dbReference>
<feature type="domain" description="Serine/threonine specific protein phosphatases" evidence="23">
    <location>
        <begin position="841"/>
        <end position="1117"/>
    </location>
</feature>
<evidence type="ECO:0000259" key="24">
    <source>
        <dbReference type="SMART" id="SM00563"/>
    </source>
</evidence>
<evidence type="ECO:0000256" key="3">
    <source>
        <dbReference type="ARBA" id="ARBA00004123"/>
    </source>
</evidence>
<keyword evidence="9" id="KW-1003">Cell membrane</keyword>
<evidence type="ECO:0000256" key="9">
    <source>
        <dbReference type="ARBA" id="ARBA00022475"/>
    </source>
</evidence>
<dbReference type="CDD" id="cd07417">
    <property type="entry name" value="MPP_PP5_C"/>
    <property type="match status" value="1"/>
</dbReference>
<dbReference type="OrthoDB" id="445564at2759"/>
<dbReference type="InterPro" id="IPR019734">
    <property type="entry name" value="TPR_rpt"/>
</dbReference>
<evidence type="ECO:0000256" key="17">
    <source>
        <dbReference type="ARBA" id="ARBA00022990"/>
    </source>
</evidence>
<dbReference type="SMART" id="SM00028">
    <property type="entry name" value="TPR"/>
    <property type="match status" value="3"/>
</dbReference>
<keyword evidence="20" id="KW-0539">Nucleus</keyword>
<feature type="repeat" description="TPR" evidence="22">
    <location>
        <begin position="733"/>
        <end position="766"/>
    </location>
</feature>
<dbReference type="GO" id="GO:0004722">
    <property type="term" value="F:protein serine/threonine phosphatase activity"/>
    <property type="evidence" value="ECO:0007669"/>
    <property type="project" value="UniProtKB-EC"/>
</dbReference>
<dbReference type="PANTHER" id="PTHR45668:SF5">
    <property type="entry name" value="SERINE_THREONINE-PROTEIN PHOSPHATASE 5"/>
    <property type="match status" value="1"/>
</dbReference>
<dbReference type="InterPro" id="IPR041753">
    <property type="entry name" value="PP5_C"/>
</dbReference>
<dbReference type="InterPro" id="IPR051134">
    <property type="entry name" value="PPP_phosphatase"/>
</dbReference>
<dbReference type="GO" id="GO:0005737">
    <property type="term" value="C:cytoplasm"/>
    <property type="evidence" value="ECO:0007669"/>
    <property type="project" value="UniProtKB-SubCell"/>
</dbReference>
<dbReference type="CDD" id="cd07993">
    <property type="entry name" value="LPLAT_DHAPAT-like"/>
    <property type="match status" value="1"/>
</dbReference>
<comment type="subcellular location">
    <subcellularLocation>
        <location evidence="4">Cell membrane</location>
    </subcellularLocation>
    <subcellularLocation>
        <location evidence="5">Cytoplasm</location>
    </subcellularLocation>
    <subcellularLocation>
        <location evidence="3">Nucleus</location>
    </subcellularLocation>
</comment>
<dbReference type="InterPro" id="IPR029052">
    <property type="entry name" value="Metallo-depent_PP-like"/>
</dbReference>
<evidence type="ECO:0000256" key="4">
    <source>
        <dbReference type="ARBA" id="ARBA00004236"/>
    </source>
</evidence>
<reference evidence="25" key="1">
    <citation type="submission" date="2019-08" db="EMBL/GenBank/DDBJ databases">
        <title>The genome of the North American firefly Photinus pyralis.</title>
        <authorList>
            <consortium name="Photinus pyralis genome working group"/>
            <person name="Fallon T.R."/>
            <person name="Sander Lower S.E."/>
            <person name="Weng J.-K."/>
        </authorList>
    </citation>
    <scope>NUCLEOTIDE SEQUENCE</scope>
    <source>
        <strain evidence="25">TRF0915ILg1</strain>
        <tissue evidence="25">Whole body</tissue>
    </source>
</reference>
<evidence type="ECO:0000256" key="13">
    <source>
        <dbReference type="ARBA" id="ARBA00022801"/>
    </source>
</evidence>
<comment type="similarity">
    <text evidence="6">Belongs to the PPP phosphatase family. PP-5 (PP-T) subfamily.</text>
</comment>
<dbReference type="InterPro" id="IPR011990">
    <property type="entry name" value="TPR-like_helical_dom_sf"/>
</dbReference>
<keyword evidence="12" id="KW-0677">Repeat</keyword>
<evidence type="ECO:0000256" key="22">
    <source>
        <dbReference type="PROSITE-ProRule" id="PRU00339"/>
    </source>
</evidence>
<dbReference type="InterPro" id="IPR013235">
    <property type="entry name" value="PPP_dom"/>
</dbReference>
<evidence type="ECO:0000313" key="25">
    <source>
        <dbReference type="EMBL" id="KAF2898056.1"/>
    </source>
</evidence>
<evidence type="ECO:0000256" key="6">
    <source>
        <dbReference type="ARBA" id="ARBA00008786"/>
    </source>
</evidence>
<keyword evidence="11" id="KW-0479">Metal-binding</keyword>
<organism evidence="25 26">
    <name type="scientific">Ignelater luminosus</name>
    <name type="common">Cucubano</name>
    <name type="synonym">Pyrophorus luminosus</name>
    <dbReference type="NCBI Taxonomy" id="2038154"/>
    <lineage>
        <taxon>Eukaryota</taxon>
        <taxon>Metazoa</taxon>
        <taxon>Ecdysozoa</taxon>
        <taxon>Arthropoda</taxon>
        <taxon>Hexapoda</taxon>
        <taxon>Insecta</taxon>
        <taxon>Pterygota</taxon>
        <taxon>Neoptera</taxon>
        <taxon>Endopterygota</taxon>
        <taxon>Coleoptera</taxon>
        <taxon>Polyphaga</taxon>
        <taxon>Elateriformia</taxon>
        <taxon>Elateroidea</taxon>
        <taxon>Elateridae</taxon>
        <taxon>Agrypninae</taxon>
        <taxon>Pyrophorini</taxon>
        <taxon>Ignelater</taxon>
    </lineage>
</organism>
<evidence type="ECO:0000256" key="21">
    <source>
        <dbReference type="ARBA" id="ARBA00075685"/>
    </source>
</evidence>
<evidence type="ECO:0000256" key="10">
    <source>
        <dbReference type="ARBA" id="ARBA00022490"/>
    </source>
</evidence>
<dbReference type="InterPro" id="IPR045520">
    <property type="entry name" value="GPAT/DHAPAT_C"/>
</dbReference>
<dbReference type="SUPFAM" id="SSF56300">
    <property type="entry name" value="Metallo-dependent phosphatases"/>
    <property type="match status" value="1"/>
</dbReference>
<evidence type="ECO:0000256" key="19">
    <source>
        <dbReference type="ARBA" id="ARBA00023211"/>
    </source>
</evidence>
<dbReference type="FunFam" id="1.25.40.10:FF:000055">
    <property type="entry name" value="Serine/threonine-protein phosphatase"/>
    <property type="match status" value="1"/>
</dbReference>
<dbReference type="InterPro" id="IPR002123">
    <property type="entry name" value="Plipid/glycerol_acylTrfase"/>
</dbReference>
<keyword evidence="15" id="KW-0460">Magnesium</keyword>
<sequence>MERNLKPFRDILEARRVETSNFMWISRELKTTVAYKQRVKPSPRWHKQEVLRSLKVQEIIRKICQETNISKEQAEEQIQLILDEIGFNKRLPVIRWLGLALTKICVKVCTGIYVNEESIIRLKQVMGNTPVIFLPSHRSYADFILMSYVCFTYDLEIPSIAAGMDFHGMWGMGSILRDTGAFFMRRSYNNDSLYWSIFRQYINQLLTKGDLPLEFFIEGTRSRTAKSLMPKFGLLSMILKPFFTSEVPDILFVPINISYDRILEEKLFTYELLGVPKPKESTSAFFKSLSLIKERYGNIYFDFAKPISAKDFFNSHINRSVHGIKPNYLQELTQQEKDLTASLAYDIVRIQQKHSVITVFNLITLSITNNLLSQKHTLLFDDIIKDVKWFKTVLEAVGAVTDVKQLTEDVQTSLNIHKNLVHVTPNKTVELVKNSVVLSTLDVTKLKGHALSQQTMTFVVPYIMLQIYVNPVLNYLINPAMLVTILKHHQELNRDILFNHYGFLRNLFSYEFVTVERWDYLDFEESTRHLSHLKVMGCVDDRYYLINENNRLEQLFCNILEQFIFTYYVVCRMLIVDANNAYKERILINMAQAYLEQLINNSERFIHPYCLNLDSLTNCLGSLTIMSAITKTKVNEDMLCQANQKVLFSIIEKLEPYVNFKPSHEELRFAQLKNNLEKQDYNTAIDLYSKAIECNPSVAIYYGNRSFAYLKTECFGYALTDASKAIELDRTYIKGFYRRAAAYMSLGKFKEALRDYEYVTKARPTDKDAKLKYTECNKIVKKIAFEKAISVEDKKKNIADSIDLEAMTIENEYKGPELEDGKVTLQFMKDLMELYKKQGKLHRKYAYKILLDIKTYFMAQPSLIDVTIEDEEKFTVCGDIHGQFYDLMNIFELNGLPSPTNPYLFNGDFVDRGSFSVECIFTLFGFKLLYPNYFFMSRGNHESATMNQMYGFDGEVKAKYTAQMADLFTEVYNWLPLAHCLNKKVLVMHGGLFSRDDVTLAEIRSIDRNRQPPEEGPMCELLWSDPMPQNGRAPSKRGVGCQFGPDVTQKFLKLNKLDYVVRSHEVKNDGYEVAHDGKCITVFSAPNYCDTMGNKGAFITLKGKDMTPKYTTYEAVPHPNVKPMAYANSLLSLMC</sequence>
<feature type="domain" description="Phospholipid/glycerol acyltransferase" evidence="24">
    <location>
        <begin position="131"/>
        <end position="260"/>
    </location>
</feature>
<protein>
    <recommendedName>
        <fullName evidence="8">Serine/threonine-protein phosphatase 5</fullName>
        <ecNumber evidence="7">3.1.3.16</ecNumber>
    </recommendedName>
    <alternativeName>
        <fullName evidence="21">Protein phosphatase T</fullName>
    </alternativeName>
</protein>
<keyword evidence="17" id="KW-0007">Acetylation</keyword>
<dbReference type="Proteomes" id="UP000801492">
    <property type="component" value="Unassembled WGS sequence"/>
</dbReference>
<keyword evidence="19" id="KW-0464">Manganese</keyword>
<dbReference type="Pfam" id="PF00149">
    <property type="entry name" value="Metallophos"/>
    <property type="match status" value="1"/>
</dbReference>
<gene>
    <name evidence="25" type="ORF">ILUMI_08117</name>
</gene>
<dbReference type="EMBL" id="VTPC01003759">
    <property type="protein sequence ID" value="KAF2898056.1"/>
    <property type="molecule type" value="Genomic_DNA"/>
</dbReference>
<evidence type="ECO:0000256" key="2">
    <source>
        <dbReference type="ARBA" id="ARBA00001946"/>
    </source>
</evidence>
<evidence type="ECO:0000256" key="16">
    <source>
        <dbReference type="ARBA" id="ARBA00022912"/>
    </source>
</evidence>
<evidence type="ECO:0000256" key="12">
    <source>
        <dbReference type="ARBA" id="ARBA00022737"/>
    </source>
</evidence>
<dbReference type="GO" id="GO:0005634">
    <property type="term" value="C:nucleus"/>
    <property type="evidence" value="ECO:0007669"/>
    <property type="project" value="UniProtKB-SubCell"/>
</dbReference>
<dbReference type="InterPro" id="IPR041728">
    <property type="entry name" value="GPAT/DHAPAT_LPLAT"/>
</dbReference>
<keyword evidence="14 22" id="KW-0802">TPR repeat</keyword>
<dbReference type="Pfam" id="PF08321">
    <property type="entry name" value="PPP5"/>
    <property type="match status" value="1"/>
</dbReference>
<dbReference type="EC" id="3.1.3.16" evidence="7"/>
<dbReference type="Gene3D" id="1.25.40.10">
    <property type="entry name" value="Tetratricopeptide repeat domain"/>
    <property type="match status" value="1"/>
</dbReference>
<keyword evidence="26" id="KW-1185">Reference proteome</keyword>
<dbReference type="SUPFAM" id="SSF48452">
    <property type="entry name" value="TPR-like"/>
    <property type="match status" value="1"/>
</dbReference>
<dbReference type="PRINTS" id="PR00114">
    <property type="entry name" value="STPHPHTASE"/>
</dbReference>
<comment type="cofactor">
    <cofactor evidence="2">
        <name>Mg(2+)</name>
        <dbReference type="ChEBI" id="CHEBI:18420"/>
    </cofactor>
</comment>
<evidence type="ECO:0000256" key="18">
    <source>
        <dbReference type="ARBA" id="ARBA00023136"/>
    </source>
</evidence>
<evidence type="ECO:0000259" key="23">
    <source>
        <dbReference type="SMART" id="SM00156"/>
    </source>
</evidence>
<keyword evidence="10" id="KW-0963">Cytoplasm</keyword>
<proteinExistence type="inferred from homology"/>
<evidence type="ECO:0000256" key="20">
    <source>
        <dbReference type="ARBA" id="ARBA00023242"/>
    </source>
</evidence>
<dbReference type="InterPro" id="IPR004843">
    <property type="entry name" value="Calcineurin-like_PHP"/>
</dbReference>
<evidence type="ECO:0000256" key="14">
    <source>
        <dbReference type="ARBA" id="ARBA00022803"/>
    </source>
</evidence>
<dbReference type="AlphaFoldDB" id="A0A8K0D6W8"/>
<evidence type="ECO:0000256" key="8">
    <source>
        <dbReference type="ARBA" id="ARBA00020001"/>
    </source>
</evidence>
<dbReference type="FunFam" id="3.60.21.10:FF:000017">
    <property type="entry name" value="Serine/threonine-protein phosphatase"/>
    <property type="match status" value="1"/>
</dbReference>
<dbReference type="InterPro" id="IPR006186">
    <property type="entry name" value="Ser/Thr-sp_prot-phosphatase"/>
</dbReference>
<evidence type="ECO:0000256" key="5">
    <source>
        <dbReference type="ARBA" id="ARBA00004496"/>
    </source>
</evidence>
<evidence type="ECO:0000313" key="26">
    <source>
        <dbReference type="Proteomes" id="UP000801492"/>
    </source>
</evidence>
<dbReference type="SUPFAM" id="SSF69593">
    <property type="entry name" value="Glycerol-3-phosphate (1)-acyltransferase"/>
    <property type="match status" value="1"/>
</dbReference>
<dbReference type="SMART" id="SM00156">
    <property type="entry name" value="PP2Ac"/>
    <property type="match status" value="1"/>
</dbReference>
<dbReference type="PANTHER" id="PTHR45668">
    <property type="entry name" value="SERINE/THREONINE-PROTEIN PHOSPHATASE 5-RELATED"/>
    <property type="match status" value="1"/>
</dbReference>
<dbReference type="GO" id="GO:0046872">
    <property type="term" value="F:metal ion binding"/>
    <property type="evidence" value="ECO:0007669"/>
    <property type="project" value="UniProtKB-KW"/>
</dbReference>
<dbReference type="PROSITE" id="PS50005">
    <property type="entry name" value="TPR"/>
    <property type="match status" value="1"/>
</dbReference>
<evidence type="ECO:0000256" key="7">
    <source>
        <dbReference type="ARBA" id="ARBA00013081"/>
    </source>
</evidence>
<comment type="cofactor">
    <cofactor evidence="1">
        <name>Mn(2+)</name>
        <dbReference type="ChEBI" id="CHEBI:29035"/>
    </cofactor>
</comment>
<evidence type="ECO:0000256" key="11">
    <source>
        <dbReference type="ARBA" id="ARBA00022723"/>
    </source>
</evidence>
<name>A0A8K0D6W8_IGNLU</name>
<dbReference type="SMART" id="SM00563">
    <property type="entry name" value="PlsC"/>
    <property type="match status" value="1"/>
</dbReference>
<keyword evidence="16" id="KW-0904">Protein phosphatase</keyword>
<keyword evidence="13" id="KW-0378">Hydrolase</keyword>
<accession>A0A8K0D6W8</accession>
<dbReference type="Pfam" id="PF19277">
    <property type="entry name" value="GPAT_C"/>
    <property type="match status" value="1"/>
</dbReference>
<dbReference type="Gene3D" id="3.60.21.10">
    <property type="match status" value="1"/>
</dbReference>